<evidence type="ECO:0000313" key="3">
    <source>
        <dbReference type="Proteomes" id="UP000694401"/>
    </source>
</evidence>
<dbReference type="AlphaFoldDB" id="A0A8D2P522"/>
<dbReference type="GO" id="GO:0005615">
    <property type="term" value="C:extracellular space"/>
    <property type="evidence" value="ECO:0007669"/>
    <property type="project" value="TreeGrafter"/>
</dbReference>
<organism evidence="2 3">
    <name type="scientific">Zosterops lateralis melanops</name>
    <dbReference type="NCBI Taxonomy" id="1220523"/>
    <lineage>
        <taxon>Eukaryota</taxon>
        <taxon>Metazoa</taxon>
        <taxon>Chordata</taxon>
        <taxon>Craniata</taxon>
        <taxon>Vertebrata</taxon>
        <taxon>Euteleostomi</taxon>
        <taxon>Archelosauria</taxon>
        <taxon>Archosauria</taxon>
        <taxon>Dinosauria</taxon>
        <taxon>Saurischia</taxon>
        <taxon>Theropoda</taxon>
        <taxon>Coelurosauria</taxon>
        <taxon>Aves</taxon>
        <taxon>Neognathae</taxon>
        <taxon>Neoaves</taxon>
        <taxon>Telluraves</taxon>
        <taxon>Australaves</taxon>
        <taxon>Passeriformes</taxon>
        <taxon>Sylvioidea</taxon>
        <taxon>Zosteropidae</taxon>
        <taxon>Zosterops</taxon>
    </lineage>
</organism>
<evidence type="ECO:0000256" key="1">
    <source>
        <dbReference type="SAM" id="MobiDB-lite"/>
    </source>
</evidence>
<dbReference type="Ensembl" id="ENSZLMT00000009122.1">
    <property type="protein sequence ID" value="ENSZLMP00000008881.1"/>
    <property type="gene ID" value="ENSZLMG00000006257.1"/>
</dbReference>
<dbReference type="Proteomes" id="UP000694401">
    <property type="component" value="Unassembled WGS sequence"/>
</dbReference>
<dbReference type="SUPFAM" id="SSF51092">
    <property type="entry name" value="Vitelline membrane outer protein-I (VMO-I)"/>
    <property type="match status" value="1"/>
</dbReference>
<accession>A0A8D2P522</accession>
<dbReference type="PANTHER" id="PTHR18841">
    <property type="entry name" value="VITELLINE MEMBRANE OUTER LAYER PROTEIN I-RELATED"/>
    <property type="match status" value="1"/>
</dbReference>
<dbReference type="InterPro" id="IPR005515">
    <property type="entry name" value="VOMI"/>
</dbReference>
<dbReference type="InterPro" id="IPR036706">
    <property type="entry name" value="VOMI_sf"/>
</dbReference>
<dbReference type="Pfam" id="PF03762">
    <property type="entry name" value="VOMI"/>
    <property type="match status" value="1"/>
</dbReference>
<dbReference type="PANTHER" id="PTHR18841:SF0">
    <property type="entry name" value="VITELLINE MEMBRANE OUTER LAYER 1 HOMOLOG A-RELATED"/>
    <property type="match status" value="1"/>
</dbReference>
<protein>
    <submittedName>
        <fullName evidence="2">Uncharacterized protein</fullName>
    </submittedName>
</protein>
<sequence>MAIVTHPRPLSPTHGHRDPPLASVPPCPRSYGSWESPVLCPQGEFLTSFRLRVEPSVGIRDDTAATDMEATCAGGLVLQGKGLPWGEWGAWSRSCGSSCRVCGIRTRVDLHNFFDTSGLTDLRLYCCPHAGYGWGQPETP</sequence>
<evidence type="ECO:0000313" key="2">
    <source>
        <dbReference type="Ensembl" id="ENSZLMP00000008881.1"/>
    </source>
</evidence>
<keyword evidence="3" id="KW-1185">Reference proteome</keyword>
<reference evidence="2" key="1">
    <citation type="submission" date="2025-08" db="UniProtKB">
        <authorList>
            <consortium name="Ensembl"/>
        </authorList>
    </citation>
    <scope>IDENTIFICATION</scope>
</reference>
<dbReference type="Gene3D" id="2.100.10.20">
    <property type="entry name" value="Vitelline membrane outer layer protein I (VOMI)"/>
    <property type="match status" value="1"/>
</dbReference>
<feature type="region of interest" description="Disordered" evidence="1">
    <location>
        <begin position="1"/>
        <end position="22"/>
    </location>
</feature>
<name>A0A8D2P522_ZOSLA</name>
<reference evidence="2" key="2">
    <citation type="submission" date="2025-09" db="UniProtKB">
        <authorList>
            <consortium name="Ensembl"/>
        </authorList>
    </citation>
    <scope>IDENTIFICATION</scope>
</reference>
<proteinExistence type="predicted"/>